<dbReference type="PRINTS" id="PR01036">
    <property type="entry name" value="TCRTETB"/>
</dbReference>
<evidence type="ECO:0000313" key="7">
    <source>
        <dbReference type="EMBL" id="CAI6237031.1"/>
    </source>
</evidence>
<dbReference type="InterPro" id="IPR020846">
    <property type="entry name" value="MFS_dom"/>
</dbReference>
<keyword evidence="2 5" id="KW-0812">Transmembrane</keyword>
<evidence type="ECO:0000256" key="2">
    <source>
        <dbReference type="ARBA" id="ARBA00022692"/>
    </source>
</evidence>
<comment type="subcellular location">
    <subcellularLocation>
        <location evidence="1">Membrane</location>
        <topology evidence="1">Multi-pass membrane protein</topology>
    </subcellularLocation>
</comment>
<keyword evidence="4 5" id="KW-0472">Membrane</keyword>
<feature type="transmembrane region" description="Helical" evidence="5">
    <location>
        <begin position="452"/>
        <end position="470"/>
    </location>
</feature>
<feature type="transmembrane region" description="Helical" evidence="5">
    <location>
        <begin position="343"/>
        <end position="365"/>
    </location>
</feature>
<keyword evidence="3 5" id="KW-1133">Transmembrane helix</keyword>
<keyword evidence="8" id="KW-1185">Reference proteome</keyword>
<dbReference type="PROSITE" id="PS50850">
    <property type="entry name" value="MFS"/>
    <property type="match status" value="1"/>
</dbReference>
<accession>A0A9W4U4A1</accession>
<feature type="transmembrane region" description="Helical" evidence="5">
    <location>
        <begin position="184"/>
        <end position="209"/>
    </location>
</feature>
<dbReference type="PROSITE" id="PS00216">
    <property type="entry name" value="SUGAR_TRANSPORT_1"/>
    <property type="match status" value="1"/>
</dbReference>
<organism evidence="7 8">
    <name type="scientific">Periconia digitata</name>
    <dbReference type="NCBI Taxonomy" id="1303443"/>
    <lineage>
        <taxon>Eukaryota</taxon>
        <taxon>Fungi</taxon>
        <taxon>Dikarya</taxon>
        <taxon>Ascomycota</taxon>
        <taxon>Pezizomycotina</taxon>
        <taxon>Dothideomycetes</taxon>
        <taxon>Pleosporomycetidae</taxon>
        <taxon>Pleosporales</taxon>
        <taxon>Massarineae</taxon>
        <taxon>Periconiaceae</taxon>
        <taxon>Periconia</taxon>
    </lineage>
</organism>
<evidence type="ECO:0000256" key="1">
    <source>
        <dbReference type="ARBA" id="ARBA00004141"/>
    </source>
</evidence>
<dbReference type="Gene3D" id="1.20.1720.10">
    <property type="entry name" value="Multidrug resistance protein D"/>
    <property type="match status" value="1"/>
</dbReference>
<evidence type="ECO:0000259" key="6">
    <source>
        <dbReference type="PROSITE" id="PS50850"/>
    </source>
</evidence>
<evidence type="ECO:0000256" key="3">
    <source>
        <dbReference type="ARBA" id="ARBA00022989"/>
    </source>
</evidence>
<feature type="transmembrane region" description="Helical" evidence="5">
    <location>
        <begin position="117"/>
        <end position="141"/>
    </location>
</feature>
<reference evidence="7" key="1">
    <citation type="submission" date="2023-01" db="EMBL/GenBank/DDBJ databases">
        <authorList>
            <person name="Van Ghelder C."/>
            <person name="Rancurel C."/>
        </authorList>
    </citation>
    <scope>NUCLEOTIDE SEQUENCE</scope>
    <source>
        <strain evidence="7">CNCM I-4278</strain>
    </source>
</reference>
<feature type="transmembrane region" description="Helical" evidence="5">
    <location>
        <begin position="153"/>
        <end position="172"/>
    </location>
</feature>
<feature type="transmembrane region" description="Helical" evidence="5">
    <location>
        <begin position="524"/>
        <end position="544"/>
    </location>
</feature>
<feature type="transmembrane region" description="Helical" evidence="5">
    <location>
        <begin position="386"/>
        <end position="408"/>
    </location>
</feature>
<feature type="transmembrane region" description="Helical" evidence="5">
    <location>
        <begin position="240"/>
        <end position="263"/>
    </location>
</feature>
<comment type="caution">
    <text evidence="7">The sequence shown here is derived from an EMBL/GenBank/DDBJ whole genome shotgun (WGS) entry which is preliminary data.</text>
</comment>
<gene>
    <name evidence="7" type="ORF">PDIGIT_LOCUS437</name>
</gene>
<dbReference type="InterPro" id="IPR036259">
    <property type="entry name" value="MFS_trans_sf"/>
</dbReference>
<dbReference type="OrthoDB" id="440553at2759"/>
<dbReference type="AlphaFoldDB" id="A0A9W4U4A1"/>
<feature type="transmembrane region" description="Helical" evidence="5">
    <location>
        <begin position="428"/>
        <end position="445"/>
    </location>
</feature>
<feature type="domain" description="Major facilitator superfamily (MFS) profile" evidence="6">
    <location>
        <begin position="118"/>
        <end position="612"/>
    </location>
</feature>
<feature type="transmembrane region" description="Helical" evidence="5">
    <location>
        <begin position="482"/>
        <end position="503"/>
    </location>
</feature>
<evidence type="ECO:0000256" key="5">
    <source>
        <dbReference type="SAM" id="Phobius"/>
    </source>
</evidence>
<dbReference type="GO" id="GO:0022857">
    <property type="term" value="F:transmembrane transporter activity"/>
    <property type="evidence" value="ECO:0007669"/>
    <property type="project" value="InterPro"/>
</dbReference>
<protein>
    <recommendedName>
        <fullName evidence="6">Major facilitator superfamily (MFS) profile domain-containing protein</fullName>
    </recommendedName>
</protein>
<dbReference type="GO" id="GO:0005886">
    <property type="term" value="C:plasma membrane"/>
    <property type="evidence" value="ECO:0007669"/>
    <property type="project" value="TreeGrafter"/>
</dbReference>
<dbReference type="InterPro" id="IPR011701">
    <property type="entry name" value="MFS"/>
</dbReference>
<evidence type="ECO:0000313" key="8">
    <source>
        <dbReference type="Proteomes" id="UP001152607"/>
    </source>
</evidence>
<proteinExistence type="predicted"/>
<dbReference type="EMBL" id="CAOQHR010000001">
    <property type="protein sequence ID" value="CAI6237031.1"/>
    <property type="molecule type" value="Genomic_DNA"/>
</dbReference>
<feature type="transmembrane region" description="Helical" evidence="5">
    <location>
        <begin position="312"/>
        <end position="331"/>
    </location>
</feature>
<dbReference type="SUPFAM" id="SSF103473">
    <property type="entry name" value="MFS general substrate transporter"/>
    <property type="match status" value="1"/>
</dbReference>
<dbReference type="Pfam" id="PF07690">
    <property type="entry name" value="MFS_1"/>
    <property type="match status" value="1"/>
</dbReference>
<evidence type="ECO:0000256" key="4">
    <source>
        <dbReference type="ARBA" id="ARBA00023136"/>
    </source>
</evidence>
<name>A0A9W4U4A1_9PLEO</name>
<dbReference type="InterPro" id="IPR005829">
    <property type="entry name" value="Sugar_transporter_CS"/>
</dbReference>
<dbReference type="PANTHER" id="PTHR23501">
    <property type="entry name" value="MAJOR FACILITATOR SUPERFAMILY"/>
    <property type="match status" value="1"/>
</dbReference>
<sequence>MHCVQNWQVPQRHSPGFASRGCITFCMSFHTPQLTNVARPCDTSSGQEIANSRPQKLTVRSSTSTFTVMRDENLNPKFPLEPLKPIEYTDEPLDRPLPSDAHSQDISHYLTGWRLHLLTTGLCLGIFLVNFEISIVSTSLVSITNDLQHFSQSSWVVTAYLLTYTSFMIILARLSDVFGRKTMLLFCTAVFTVFSGGCAAAQTMIQLIVCRAFQGIGGSGVYSLVMVVVFEMVPPAKWPTYQVVITLLFGLAMVLGPIFGGLINLHGSWIWVFLLNVPGGVVTFGLLGVAMPNHFPNHANPSLRKPPSASSVDFLGAFLLVAAMALHITGLEQAANMYSWTSAMVLAPILISVVIWLSFFIWQWYSDGGTKQREPLFPRRFFKNRVYIGLLGNTFLNGAVSTSCIINIPIRYQAAVGSSPLSAGIRLIPFSLTLQLGAGLVAGLAKKRRMPPVYLSFAGGLFQLLSLIFMSMGKATNPDWQALYGLEVLAGTGVGMGNGVVTLMTPYVTEKRDLAVATASIVKFRFLGGATALAIITAVGNNWLKHTLPIALSPDDVAAVFRQASNIGSFPTDVQTVVHGMFVKSFNLQMRILIGFVVAQFFFTCLMWRRVQVMLE</sequence>
<dbReference type="PANTHER" id="PTHR23501:SF43">
    <property type="entry name" value="MULTIDRUG TRANSPORTER, PUTATIVE (AFU_ORTHOLOGUE AFUA_6G03040)-RELATED"/>
    <property type="match status" value="1"/>
</dbReference>
<feature type="transmembrane region" description="Helical" evidence="5">
    <location>
        <begin position="588"/>
        <end position="608"/>
    </location>
</feature>
<dbReference type="Proteomes" id="UP001152607">
    <property type="component" value="Unassembled WGS sequence"/>
</dbReference>
<feature type="transmembrane region" description="Helical" evidence="5">
    <location>
        <begin position="215"/>
        <end position="233"/>
    </location>
</feature>
<feature type="transmembrane region" description="Helical" evidence="5">
    <location>
        <begin position="269"/>
        <end position="291"/>
    </location>
</feature>